<evidence type="ECO:0000256" key="6">
    <source>
        <dbReference type="ARBA" id="ARBA00022833"/>
    </source>
</evidence>
<dbReference type="PANTHER" id="PTHR47466">
    <property type="match status" value="1"/>
</dbReference>
<feature type="chain" id="PRO_5014993758" description="Peptidase M43 pregnancy-associated plasma-A domain-containing protein" evidence="9">
    <location>
        <begin position="20"/>
        <end position="588"/>
    </location>
</feature>
<protein>
    <recommendedName>
        <fullName evidence="15">Peptidase M43 pregnancy-associated plasma-A domain-containing protein</fullName>
    </recommendedName>
</protein>
<dbReference type="PANTHER" id="PTHR47466:SF1">
    <property type="entry name" value="METALLOPROTEASE MEP1 (AFU_ORTHOLOGUE AFUA_1G07730)-RELATED"/>
    <property type="match status" value="1"/>
</dbReference>
<dbReference type="Gene3D" id="3.40.390.10">
    <property type="entry name" value="Collagenase (Catalytic Domain)"/>
    <property type="match status" value="1"/>
</dbReference>
<dbReference type="GO" id="GO:0046872">
    <property type="term" value="F:metal ion binding"/>
    <property type="evidence" value="ECO:0007669"/>
    <property type="project" value="UniProtKB-KW"/>
</dbReference>
<feature type="domain" description="Peptidase M43 pregnancy-associated plasma-A" evidence="10">
    <location>
        <begin position="179"/>
        <end position="318"/>
    </location>
</feature>
<feature type="signal peptide" evidence="9">
    <location>
        <begin position="1"/>
        <end position="19"/>
    </location>
</feature>
<dbReference type="SUPFAM" id="SSF55486">
    <property type="entry name" value="Metalloproteases ('zincins'), catalytic domain"/>
    <property type="match status" value="1"/>
</dbReference>
<comment type="caution">
    <text evidence="13">The sequence shown here is derived from an EMBL/GenBank/DDBJ whole genome shotgun (WGS) entry which is preliminary data.</text>
</comment>
<evidence type="ECO:0000313" key="13">
    <source>
        <dbReference type="EMBL" id="PJR03395.1"/>
    </source>
</evidence>
<evidence type="ECO:0008006" key="15">
    <source>
        <dbReference type="Google" id="ProtNLM"/>
    </source>
</evidence>
<dbReference type="InterPro" id="IPR024079">
    <property type="entry name" value="MetalloPept_cat_dom_sf"/>
</dbReference>
<dbReference type="Pfam" id="PF05572">
    <property type="entry name" value="Peptidase_M43"/>
    <property type="match status" value="1"/>
</dbReference>
<keyword evidence="8" id="KW-1015">Disulfide bond</keyword>
<evidence type="ECO:0000256" key="8">
    <source>
        <dbReference type="ARBA" id="ARBA00023157"/>
    </source>
</evidence>
<dbReference type="OrthoDB" id="6385856at2"/>
<gene>
    <name evidence="13" type="ORF">CDL10_01885</name>
</gene>
<dbReference type="InterPro" id="IPR008754">
    <property type="entry name" value="Peptidase_M43"/>
</dbReference>
<keyword evidence="14" id="KW-1185">Reference proteome</keyword>
<keyword evidence="7" id="KW-0482">Metalloprotease</keyword>
<keyword evidence="6" id="KW-0862">Zinc</keyword>
<evidence type="ECO:0000256" key="9">
    <source>
        <dbReference type="SAM" id="SignalP"/>
    </source>
</evidence>
<dbReference type="Pfam" id="PF18962">
    <property type="entry name" value="Por_Secre_tail"/>
    <property type="match status" value="1"/>
</dbReference>
<comment type="similarity">
    <text evidence="1">Belongs to the peptidase M43B family.</text>
</comment>
<dbReference type="EMBL" id="NIPO01000001">
    <property type="protein sequence ID" value="PJR03395.1"/>
    <property type="molecule type" value="Genomic_DNA"/>
</dbReference>
<keyword evidence="4 9" id="KW-0732">Signal</keyword>
<dbReference type="RefSeq" id="WP_100676963.1">
    <property type="nucleotide sequence ID" value="NZ_NIPO01000001.1"/>
</dbReference>
<keyword evidence="2" id="KW-0645">Protease</keyword>
<dbReference type="Pfam" id="PF20009">
    <property type="entry name" value="GEVED"/>
    <property type="match status" value="1"/>
</dbReference>
<dbReference type="AlphaFoldDB" id="A0A2M9R3R4"/>
<evidence type="ECO:0000256" key="5">
    <source>
        <dbReference type="ARBA" id="ARBA00022801"/>
    </source>
</evidence>
<evidence type="ECO:0000259" key="10">
    <source>
        <dbReference type="Pfam" id="PF05572"/>
    </source>
</evidence>
<dbReference type="InterPro" id="IPR026444">
    <property type="entry name" value="Secre_tail"/>
</dbReference>
<evidence type="ECO:0000256" key="1">
    <source>
        <dbReference type="ARBA" id="ARBA00008721"/>
    </source>
</evidence>
<dbReference type="Proteomes" id="UP000231960">
    <property type="component" value="Unassembled WGS sequence"/>
</dbReference>
<feature type="domain" description="GEVED" evidence="12">
    <location>
        <begin position="424"/>
        <end position="504"/>
    </location>
</feature>
<feature type="domain" description="Secretion system C-terminal sorting" evidence="11">
    <location>
        <begin position="522"/>
        <end position="580"/>
    </location>
</feature>
<accession>A0A2M9R3R4</accession>
<evidence type="ECO:0000259" key="12">
    <source>
        <dbReference type="Pfam" id="PF20009"/>
    </source>
</evidence>
<evidence type="ECO:0000256" key="2">
    <source>
        <dbReference type="ARBA" id="ARBA00022670"/>
    </source>
</evidence>
<name>A0A2M9R3R4_9FLAO</name>
<sequence>MKISKLFFLLALIPAVSFAQEHWCGTDEVHEKMLLEDENYARLIEHQNKEWAEFAKNNQRAITSTTASEDEIYEIPVVFHIIHTGQPVGDPENPSEQVIVDFVEELNQQFSATWPAFPGETEGGVSVPIQFKLAQRDPDCQPTNGINRVDGSDLPEYLEFGVRHSGSQGTQDVIMKNISRWPNTEYVNVWVVTGISGTAPNGGGVAGYATYPGTSSATDGIVLRFDQISGAFTHEAGHFLGLRHTFQGGTATECPQNNDCTIDGDMVCDTDPHLLLPGCYTDTNSCTGNSSIPVVYNIMNYSSCKNRFTDGQRERMLYMLLNERSNLLFSHGAVPAEDEIEQIDSPIPAVCTPLGIVHESNNYNIGIINVKLEDLSFSSGGYTDEGAYYIDNTVANCLSTVQHANLTTNEVYEISIKTSYNKENVRAWIDYNNDGFFDSNELIMSSNGTESYETHTATFLVPETASTVTIDTPLRMRIASDFYSSNIPEPCGMLTYGQVEDFTVFVTGTLSTEDIEQSTLKVYPNPTSDILNLSEKVNNIEIYATDGRKVMSFESAEQINVSSLPAGTYMIKAINSANKKAQGTFIKK</sequence>
<evidence type="ECO:0000256" key="7">
    <source>
        <dbReference type="ARBA" id="ARBA00023049"/>
    </source>
</evidence>
<dbReference type="NCBIfam" id="TIGR04183">
    <property type="entry name" value="Por_Secre_tail"/>
    <property type="match status" value="1"/>
</dbReference>
<evidence type="ECO:0000256" key="3">
    <source>
        <dbReference type="ARBA" id="ARBA00022723"/>
    </source>
</evidence>
<organism evidence="13 14">
    <name type="scientific">Avrilella dinanensis</name>
    <dbReference type="NCBI Taxonomy" id="2008672"/>
    <lineage>
        <taxon>Bacteria</taxon>
        <taxon>Pseudomonadati</taxon>
        <taxon>Bacteroidota</taxon>
        <taxon>Flavobacteriia</taxon>
        <taxon>Flavobacteriales</taxon>
        <taxon>Flavobacteriaceae</taxon>
        <taxon>Avrilella</taxon>
    </lineage>
</organism>
<proteinExistence type="inferred from homology"/>
<keyword evidence="5" id="KW-0378">Hydrolase</keyword>
<dbReference type="InterPro" id="IPR045474">
    <property type="entry name" value="GEVED"/>
</dbReference>
<dbReference type="GO" id="GO:0006508">
    <property type="term" value="P:proteolysis"/>
    <property type="evidence" value="ECO:0007669"/>
    <property type="project" value="UniProtKB-KW"/>
</dbReference>
<evidence type="ECO:0000259" key="11">
    <source>
        <dbReference type="Pfam" id="PF18962"/>
    </source>
</evidence>
<evidence type="ECO:0000256" key="4">
    <source>
        <dbReference type="ARBA" id="ARBA00022729"/>
    </source>
</evidence>
<keyword evidence="3" id="KW-0479">Metal-binding</keyword>
<reference evidence="13 14" key="1">
    <citation type="submission" date="2017-06" db="EMBL/GenBank/DDBJ databases">
        <title>Description of Avrilella dinanensis gen. nov. sp. nov.</title>
        <authorList>
            <person name="Leyer C."/>
            <person name="Sassi M."/>
            <person name="Minet J."/>
            <person name="Kayal S."/>
            <person name="Cattoir V."/>
        </authorList>
    </citation>
    <scope>NUCLEOTIDE SEQUENCE [LARGE SCALE GENOMIC DNA]</scope>
    <source>
        <strain evidence="13 14">UR159</strain>
    </source>
</reference>
<evidence type="ECO:0000313" key="14">
    <source>
        <dbReference type="Proteomes" id="UP000231960"/>
    </source>
</evidence>
<dbReference type="GO" id="GO:0008237">
    <property type="term" value="F:metallopeptidase activity"/>
    <property type="evidence" value="ECO:0007669"/>
    <property type="project" value="UniProtKB-KW"/>
</dbReference>